<name>A0ABT4JQN5_9GAMM</name>
<comment type="catalytic activity">
    <reaction evidence="1">
        <text>ATP + protein L-histidine = ADP + protein N-phospho-L-histidine.</text>
        <dbReference type="EC" id="2.7.13.3"/>
    </reaction>
</comment>
<proteinExistence type="predicted"/>
<dbReference type="Gene3D" id="3.30.565.10">
    <property type="entry name" value="Histidine kinase-like ATPase, C-terminal domain"/>
    <property type="match status" value="1"/>
</dbReference>
<dbReference type="PROSITE" id="PS50109">
    <property type="entry name" value="HIS_KIN"/>
    <property type="match status" value="1"/>
</dbReference>
<dbReference type="EC" id="2.7.13.3" evidence="2"/>
<evidence type="ECO:0000259" key="7">
    <source>
        <dbReference type="PROSITE" id="PS50109"/>
    </source>
</evidence>
<dbReference type="PANTHER" id="PTHR45453:SF1">
    <property type="entry name" value="PHOSPHATE REGULON SENSOR PROTEIN PHOR"/>
    <property type="match status" value="1"/>
</dbReference>
<dbReference type="InterPro" id="IPR003594">
    <property type="entry name" value="HATPase_dom"/>
</dbReference>
<evidence type="ECO:0000256" key="6">
    <source>
        <dbReference type="ARBA" id="ARBA00023012"/>
    </source>
</evidence>
<dbReference type="InterPro" id="IPR005467">
    <property type="entry name" value="His_kinase_dom"/>
</dbReference>
<evidence type="ECO:0000256" key="2">
    <source>
        <dbReference type="ARBA" id="ARBA00012438"/>
    </source>
</evidence>
<dbReference type="GO" id="GO:0016301">
    <property type="term" value="F:kinase activity"/>
    <property type="evidence" value="ECO:0007669"/>
    <property type="project" value="UniProtKB-KW"/>
</dbReference>
<evidence type="ECO:0000256" key="3">
    <source>
        <dbReference type="ARBA" id="ARBA00022553"/>
    </source>
</evidence>
<keyword evidence="6" id="KW-0902">Two-component regulatory system</keyword>
<dbReference type="Pfam" id="PF02518">
    <property type="entry name" value="HATPase_c"/>
    <property type="match status" value="1"/>
</dbReference>
<feature type="domain" description="Histidine kinase" evidence="7">
    <location>
        <begin position="12"/>
        <end position="218"/>
    </location>
</feature>
<keyword evidence="3" id="KW-0597">Phosphoprotein</keyword>
<evidence type="ECO:0000256" key="5">
    <source>
        <dbReference type="ARBA" id="ARBA00022777"/>
    </source>
</evidence>
<evidence type="ECO:0000256" key="1">
    <source>
        <dbReference type="ARBA" id="ARBA00000085"/>
    </source>
</evidence>
<comment type="caution">
    <text evidence="8">The sequence shown here is derived from an EMBL/GenBank/DDBJ whole genome shotgun (WGS) entry which is preliminary data.</text>
</comment>
<evidence type="ECO:0000313" key="9">
    <source>
        <dbReference type="Proteomes" id="UP001149719"/>
    </source>
</evidence>
<reference evidence="8" key="1">
    <citation type="submission" date="2022-12" db="EMBL/GenBank/DDBJ databases">
        <title>Marinomonas 15G1-11 sp. nov, isolated from marine algae.</title>
        <authorList>
            <person name="Butt M."/>
            <person name="Choi D.G."/>
            <person name="Kim J.M."/>
            <person name="Lee J.K."/>
            <person name="Baek J.H."/>
            <person name="Jeon C.O."/>
        </authorList>
    </citation>
    <scope>NUCLEOTIDE SEQUENCE</scope>
    <source>
        <strain evidence="8">15G1-11</strain>
    </source>
</reference>
<dbReference type="Proteomes" id="UP001149719">
    <property type="component" value="Unassembled WGS sequence"/>
</dbReference>
<keyword evidence="4" id="KW-0808">Transferase</keyword>
<dbReference type="InterPro" id="IPR050351">
    <property type="entry name" value="BphY/WalK/GraS-like"/>
</dbReference>
<sequence>MNELDISTILASAIHESKNRIGTLLYHTHTIKNHKEMDTDIDQTVDTIENILKQLNDEWVEYLYLYKLSTNGYNIQYETLNVSEFLDDQVFVLSSTAISKNLTLDFRCKDGLFATFDERLITSAISTTIYNSFRFAKKTITITAEMHENFLVFSIEDDGPGFENDEHDDFLFSQNTGLGLYFCDLSAQSHIINDTSGYITKGKSDLLNGACLKIFLPQ</sequence>
<evidence type="ECO:0000313" key="8">
    <source>
        <dbReference type="EMBL" id="MCZ2720476.1"/>
    </source>
</evidence>
<keyword evidence="9" id="KW-1185">Reference proteome</keyword>
<dbReference type="InterPro" id="IPR036890">
    <property type="entry name" value="HATPase_C_sf"/>
</dbReference>
<accession>A0ABT4JQN5</accession>
<protein>
    <recommendedName>
        <fullName evidence="2">histidine kinase</fullName>
        <ecNumber evidence="2">2.7.13.3</ecNumber>
    </recommendedName>
</protein>
<dbReference type="EMBL" id="JAPUBN010000006">
    <property type="protein sequence ID" value="MCZ2720476.1"/>
    <property type="molecule type" value="Genomic_DNA"/>
</dbReference>
<organism evidence="8 9">
    <name type="scientific">Marinomonas phaeophyticola</name>
    <dbReference type="NCBI Taxonomy" id="3004091"/>
    <lineage>
        <taxon>Bacteria</taxon>
        <taxon>Pseudomonadati</taxon>
        <taxon>Pseudomonadota</taxon>
        <taxon>Gammaproteobacteria</taxon>
        <taxon>Oceanospirillales</taxon>
        <taxon>Oceanospirillaceae</taxon>
        <taxon>Marinomonas</taxon>
    </lineage>
</organism>
<dbReference type="PANTHER" id="PTHR45453">
    <property type="entry name" value="PHOSPHATE REGULON SENSOR PROTEIN PHOR"/>
    <property type="match status" value="1"/>
</dbReference>
<gene>
    <name evidence="8" type="ORF">O1D97_02140</name>
</gene>
<keyword evidence="5 8" id="KW-0418">Kinase</keyword>
<evidence type="ECO:0000256" key="4">
    <source>
        <dbReference type="ARBA" id="ARBA00022679"/>
    </source>
</evidence>
<dbReference type="SUPFAM" id="SSF55874">
    <property type="entry name" value="ATPase domain of HSP90 chaperone/DNA topoisomerase II/histidine kinase"/>
    <property type="match status" value="1"/>
</dbReference>
<dbReference type="RefSeq" id="WP_269122397.1">
    <property type="nucleotide sequence ID" value="NZ_JAPUBN010000006.1"/>
</dbReference>